<dbReference type="AlphaFoldDB" id="A0A067SHE4"/>
<evidence type="ECO:0000313" key="2">
    <source>
        <dbReference type="EMBL" id="KDR67144.1"/>
    </source>
</evidence>
<feature type="region of interest" description="Disordered" evidence="1">
    <location>
        <begin position="1"/>
        <end position="168"/>
    </location>
</feature>
<feature type="compositionally biased region" description="Basic and acidic residues" evidence="1">
    <location>
        <begin position="137"/>
        <end position="146"/>
    </location>
</feature>
<feature type="compositionally biased region" description="Low complexity" evidence="1">
    <location>
        <begin position="316"/>
        <end position="328"/>
    </location>
</feature>
<reference evidence="3" key="1">
    <citation type="journal article" date="2014" name="Proc. Natl. Acad. Sci. U.S.A.">
        <title>Extensive sampling of basidiomycete genomes demonstrates inadequacy of the white-rot/brown-rot paradigm for wood decay fungi.</title>
        <authorList>
            <person name="Riley R."/>
            <person name="Salamov A.A."/>
            <person name="Brown D.W."/>
            <person name="Nagy L.G."/>
            <person name="Floudas D."/>
            <person name="Held B.W."/>
            <person name="Levasseur A."/>
            <person name="Lombard V."/>
            <person name="Morin E."/>
            <person name="Otillar R."/>
            <person name="Lindquist E.A."/>
            <person name="Sun H."/>
            <person name="LaButti K.M."/>
            <person name="Schmutz J."/>
            <person name="Jabbour D."/>
            <person name="Luo H."/>
            <person name="Baker S.E."/>
            <person name="Pisabarro A.G."/>
            <person name="Walton J.D."/>
            <person name="Blanchette R.A."/>
            <person name="Henrissat B."/>
            <person name="Martin F."/>
            <person name="Cullen D."/>
            <person name="Hibbett D.S."/>
            <person name="Grigoriev I.V."/>
        </authorList>
    </citation>
    <scope>NUCLEOTIDE SEQUENCE [LARGE SCALE GENOMIC DNA]</scope>
    <source>
        <strain evidence="3">CBS 339.88</strain>
    </source>
</reference>
<feature type="compositionally biased region" description="Low complexity" evidence="1">
    <location>
        <begin position="147"/>
        <end position="166"/>
    </location>
</feature>
<sequence>MESTEHSIGWDEGEDADGATDVSDGQEEQDPSFSKPRKSSASSLNTSSKKPVASKQPKRKGGVSPDSDDDSSSGDDVDRGKPPAKSSKTPSSKPTRFSRKEQQTKGEKVSTSNDDEFQSEDPVNSAEGSAGEVGGKVNEERTERNPQPESSPHSSSITPASSLPSSEVQTCTISLRGQLTHWEYGVSMLLPSETSSTTTSLDGLVGPFEVANHINRRKGRTPDQPPSTLVDPAFPPPPPTSLSPSWPVPPLKASRTCLVFYHTNNIMGIGWRITRGDPREGGPPDWFRAPLGTYGDVHPVYATISQGHPRLSPPQSTLGRRSSSTTAAAHTTRLLHLASTRSSSTTATAPCDATARGVSSCRSTAALLQSDEDGMARRHRHSLPPLLRLRPFRIATSQPRQSPHFDGRRQTRTAKRNANTTAFVLVRPLPPHPLPPPTTQPDDVSQPAIHVTRELLCEGDDISDETEWSTSYSSQ</sequence>
<name>A0A067SHE4_GALM3</name>
<evidence type="ECO:0000313" key="3">
    <source>
        <dbReference type="Proteomes" id="UP000027222"/>
    </source>
</evidence>
<organism evidence="2 3">
    <name type="scientific">Galerina marginata (strain CBS 339.88)</name>
    <dbReference type="NCBI Taxonomy" id="685588"/>
    <lineage>
        <taxon>Eukaryota</taxon>
        <taxon>Fungi</taxon>
        <taxon>Dikarya</taxon>
        <taxon>Basidiomycota</taxon>
        <taxon>Agaricomycotina</taxon>
        <taxon>Agaricomycetes</taxon>
        <taxon>Agaricomycetidae</taxon>
        <taxon>Agaricales</taxon>
        <taxon>Agaricineae</taxon>
        <taxon>Strophariaceae</taxon>
        <taxon>Galerina</taxon>
    </lineage>
</organism>
<proteinExistence type="predicted"/>
<feature type="compositionally biased region" description="Acidic residues" evidence="1">
    <location>
        <begin position="66"/>
        <end position="75"/>
    </location>
</feature>
<gene>
    <name evidence="2" type="ORF">GALMADRAFT_147357</name>
</gene>
<feature type="compositionally biased region" description="Acidic residues" evidence="1">
    <location>
        <begin position="11"/>
        <end position="30"/>
    </location>
</feature>
<feature type="compositionally biased region" description="Low complexity" evidence="1">
    <location>
        <begin position="31"/>
        <end position="50"/>
    </location>
</feature>
<dbReference type="Proteomes" id="UP000027222">
    <property type="component" value="Unassembled WGS sequence"/>
</dbReference>
<dbReference type="HOGENOM" id="CLU_574967_0_0_1"/>
<keyword evidence="3" id="KW-1185">Reference proteome</keyword>
<feature type="compositionally biased region" description="Basic and acidic residues" evidence="1">
    <location>
        <begin position="98"/>
        <end position="108"/>
    </location>
</feature>
<evidence type="ECO:0000256" key="1">
    <source>
        <dbReference type="SAM" id="MobiDB-lite"/>
    </source>
</evidence>
<feature type="region of interest" description="Disordered" evidence="1">
    <location>
        <begin position="397"/>
        <end position="418"/>
    </location>
</feature>
<protein>
    <submittedName>
        <fullName evidence="2">Uncharacterized protein</fullName>
    </submittedName>
</protein>
<feature type="region of interest" description="Disordered" evidence="1">
    <location>
        <begin position="306"/>
        <end position="328"/>
    </location>
</feature>
<feature type="compositionally biased region" description="Low complexity" evidence="1">
    <location>
        <begin position="83"/>
        <end position="95"/>
    </location>
</feature>
<dbReference type="EMBL" id="KL142417">
    <property type="protein sequence ID" value="KDR67144.1"/>
    <property type="molecule type" value="Genomic_DNA"/>
</dbReference>
<accession>A0A067SHE4</accession>